<dbReference type="AlphaFoldDB" id="A0A9P7BKR1"/>
<evidence type="ECO:0000313" key="8">
    <source>
        <dbReference type="EMBL" id="KAG1300586.1"/>
    </source>
</evidence>
<dbReference type="OrthoDB" id="6365676at2759"/>
<evidence type="ECO:0000256" key="1">
    <source>
        <dbReference type="ARBA" id="ARBA00022723"/>
    </source>
</evidence>
<dbReference type="InterPro" id="IPR013087">
    <property type="entry name" value="Znf_C2H2_type"/>
</dbReference>
<keyword evidence="1" id="KW-0479">Metal-binding</keyword>
<dbReference type="PANTHER" id="PTHR23235:SF120">
    <property type="entry name" value="KRUPPEL-LIKE FACTOR 15"/>
    <property type="match status" value="1"/>
</dbReference>
<dbReference type="InterPro" id="IPR036236">
    <property type="entry name" value="Znf_C2H2_sf"/>
</dbReference>
<keyword evidence="9" id="KW-1185">Reference proteome</keyword>
<comment type="caution">
    <text evidence="8">The sequence shown here is derived from an EMBL/GenBank/DDBJ whole genome shotgun (WGS) entry which is preliminary data.</text>
</comment>
<dbReference type="Proteomes" id="UP000716291">
    <property type="component" value="Unassembled WGS sequence"/>
</dbReference>
<dbReference type="GO" id="GO:0008270">
    <property type="term" value="F:zinc ion binding"/>
    <property type="evidence" value="ECO:0007669"/>
    <property type="project" value="UniProtKB-KW"/>
</dbReference>
<dbReference type="FunFam" id="3.30.160.60:FF:000072">
    <property type="entry name" value="zinc finger protein 143 isoform X1"/>
    <property type="match status" value="1"/>
</dbReference>
<keyword evidence="4" id="KW-0862">Zinc</keyword>
<dbReference type="PROSITE" id="PS50157">
    <property type="entry name" value="ZINC_FINGER_C2H2_2"/>
    <property type="match status" value="2"/>
</dbReference>
<evidence type="ECO:0000259" key="7">
    <source>
        <dbReference type="PROSITE" id="PS50157"/>
    </source>
</evidence>
<protein>
    <recommendedName>
        <fullName evidence="7">C2H2-type domain-containing protein</fullName>
    </recommendedName>
</protein>
<proteinExistence type="predicted"/>
<name>A0A9P7BKR1_RHIOR</name>
<dbReference type="Pfam" id="PF00096">
    <property type="entry name" value="zf-C2H2"/>
    <property type="match status" value="2"/>
</dbReference>
<dbReference type="EMBL" id="JAANQT010003963">
    <property type="protein sequence ID" value="KAG1300586.1"/>
    <property type="molecule type" value="Genomic_DNA"/>
</dbReference>
<dbReference type="GO" id="GO:0000978">
    <property type="term" value="F:RNA polymerase II cis-regulatory region sequence-specific DNA binding"/>
    <property type="evidence" value="ECO:0007669"/>
    <property type="project" value="TreeGrafter"/>
</dbReference>
<keyword evidence="2" id="KW-0677">Repeat</keyword>
<evidence type="ECO:0000256" key="4">
    <source>
        <dbReference type="ARBA" id="ARBA00022833"/>
    </source>
</evidence>
<dbReference type="PROSITE" id="PS00028">
    <property type="entry name" value="ZINC_FINGER_C2H2_1"/>
    <property type="match status" value="2"/>
</dbReference>
<feature type="compositionally biased region" description="Basic residues" evidence="6">
    <location>
        <begin position="121"/>
        <end position="133"/>
    </location>
</feature>
<evidence type="ECO:0000256" key="3">
    <source>
        <dbReference type="ARBA" id="ARBA00022771"/>
    </source>
</evidence>
<evidence type="ECO:0000256" key="6">
    <source>
        <dbReference type="SAM" id="MobiDB-lite"/>
    </source>
</evidence>
<dbReference type="SUPFAM" id="SSF57667">
    <property type="entry name" value="beta-beta-alpha zinc fingers"/>
    <property type="match status" value="1"/>
</dbReference>
<feature type="domain" description="C2H2-type" evidence="7">
    <location>
        <begin position="174"/>
        <end position="203"/>
    </location>
</feature>
<evidence type="ECO:0000256" key="5">
    <source>
        <dbReference type="PROSITE-ProRule" id="PRU00042"/>
    </source>
</evidence>
<dbReference type="PANTHER" id="PTHR23235">
    <property type="entry name" value="KRUEPPEL-LIKE TRANSCRIPTION FACTOR"/>
    <property type="match status" value="1"/>
</dbReference>
<dbReference type="Gene3D" id="3.30.160.60">
    <property type="entry name" value="Classic Zinc Finger"/>
    <property type="match status" value="2"/>
</dbReference>
<dbReference type="SMART" id="SM00355">
    <property type="entry name" value="ZnF_C2H2"/>
    <property type="match status" value="2"/>
</dbReference>
<dbReference type="GO" id="GO:0000981">
    <property type="term" value="F:DNA-binding transcription factor activity, RNA polymerase II-specific"/>
    <property type="evidence" value="ECO:0007669"/>
    <property type="project" value="UniProtKB-ARBA"/>
</dbReference>
<accession>A0A9P7BKR1</accession>
<keyword evidence="3 5" id="KW-0863">Zinc-finger</keyword>
<gene>
    <name evidence="8" type="ORF">G6F64_012559</name>
</gene>
<sequence length="205" mass="23280">MLNNYITQKTMDTPALSWFSCDDNFYNTGFYDKASHVLSHLPDTTNLVNFDQFGFSTTFDSRQDGYSMYDPFACFSTKTEELSSQGTPVSAASDYFGTSSSASSPASCGDDPIFPTSPLPRKAKVEKRGRRTKKSAEPIEKIFACEFQDCGKVFGRQEHVKRHVRSIHTKEKPYVCPYDSCQKRFARSDNLNQHIRTHRKTSKDC</sequence>
<feature type="domain" description="C2H2-type" evidence="7">
    <location>
        <begin position="143"/>
        <end position="173"/>
    </location>
</feature>
<reference evidence="8" key="1">
    <citation type="journal article" date="2020" name="Microb. Genom.">
        <title>Genetic diversity of clinical and environmental Mucorales isolates obtained from an investigation of mucormycosis cases among solid organ transplant recipients.</title>
        <authorList>
            <person name="Nguyen M.H."/>
            <person name="Kaul D."/>
            <person name="Muto C."/>
            <person name="Cheng S.J."/>
            <person name="Richter R.A."/>
            <person name="Bruno V.M."/>
            <person name="Liu G."/>
            <person name="Beyhan S."/>
            <person name="Sundermann A.J."/>
            <person name="Mounaud S."/>
            <person name="Pasculle A.W."/>
            <person name="Nierman W.C."/>
            <person name="Driscoll E."/>
            <person name="Cumbie R."/>
            <person name="Clancy C.J."/>
            <person name="Dupont C.L."/>
        </authorList>
    </citation>
    <scope>NUCLEOTIDE SEQUENCE</scope>
    <source>
        <strain evidence="8">GL11</strain>
    </source>
</reference>
<feature type="region of interest" description="Disordered" evidence="6">
    <location>
        <begin position="102"/>
        <end position="133"/>
    </location>
</feature>
<organism evidence="8 9">
    <name type="scientific">Rhizopus oryzae</name>
    <name type="common">Mucormycosis agent</name>
    <name type="synonym">Rhizopus arrhizus var. delemar</name>
    <dbReference type="NCBI Taxonomy" id="64495"/>
    <lineage>
        <taxon>Eukaryota</taxon>
        <taxon>Fungi</taxon>
        <taxon>Fungi incertae sedis</taxon>
        <taxon>Mucoromycota</taxon>
        <taxon>Mucoromycotina</taxon>
        <taxon>Mucoromycetes</taxon>
        <taxon>Mucorales</taxon>
        <taxon>Mucorineae</taxon>
        <taxon>Rhizopodaceae</taxon>
        <taxon>Rhizopus</taxon>
    </lineage>
</organism>
<evidence type="ECO:0000256" key="2">
    <source>
        <dbReference type="ARBA" id="ARBA00022737"/>
    </source>
</evidence>
<evidence type="ECO:0000313" key="9">
    <source>
        <dbReference type="Proteomes" id="UP000716291"/>
    </source>
</evidence>